<keyword evidence="1" id="KW-0812">Transmembrane</keyword>
<feature type="domain" description="CAAX prenyl protease 2/Lysostaphin resistance protein A-like" evidence="2">
    <location>
        <begin position="418"/>
        <end position="505"/>
    </location>
</feature>
<dbReference type="PANTHER" id="PTHR43592:SF15">
    <property type="entry name" value="CAAX AMINO TERMINAL PROTEASE FAMILY PROTEIN"/>
    <property type="match status" value="1"/>
</dbReference>
<dbReference type="EMBL" id="WVIE01000035">
    <property type="protein sequence ID" value="NDJ19631.1"/>
    <property type="molecule type" value="Genomic_DNA"/>
</dbReference>
<keyword evidence="3" id="KW-0482">Metalloprotease</keyword>
<dbReference type="RefSeq" id="WP_162425158.1">
    <property type="nucleotide sequence ID" value="NZ_WVIE01000035.1"/>
</dbReference>
<feature type="transmembrane region" description="Helical" evidence="1">
    <location>
        <begin position="234"/>
        <end position="257"/>
    </location>
</feature>
<feature type="transmembrane region" description="Helical" evidence="1">
    <location>
        <begin position="453"/>
        <end position="486"/>
    </location>
</feature>
<feature type="transmembrane region" description="Helical" evidence="1">
    <location>
        <begin position="331"/>
        <end position="352"/>
    </location>
</feature>
<proteinExistence type="predicted"/>
<dbReference type="AlphaFoldDB" id="A0A8J7Z817"/>
<dbReference type="Proteomes" id="UP000646053">
    <property type="component" value="Unassembled WGS sequence"/>
</dbReference>
<evidence type="ECO:0000313" key="4">
    <source>
        <dbReference type="Proteomes" id="UP000646053"/>
    </source>
</evidence>
<dbReference type="GO" id="GO:0008237">
    <property type="term" value="F:metallopeptidase activity"/>
    <property type="evidence" value="ECO:0007669"/>
    <property type="project" value="UniProtKB-KW"/>
</dbReference>
<evidence type="ECO:0000256" key="1">
    <source>
        <dbReference type="SAM" id="Phobius"/>
    </source>
</evidence>
<organism evidence="3 4">
    <name type="scientific">Myxacorys almedinensis A</name>
    <dbReference type="NCBI Taxonomy" id="2690445"/>
    <lineage>
        <taxon>Bacteria</taxon>
        <taxon>Bacillati</taxon>
        <taxon>Cyanobacteriota</taxon>
        <taxon>Cyanophyceae</taxon>
        <taxon>Leptolyngbyales</taxon>
        <taxon>Leptolyngbyaceae</taxon>
        <taxon>Myxacorys</taxon>
        <taxon>Myxacorys almedinensis</taxon>
    </lineage>
</organism>
<protein>
    <submittedName>
        <fullName evidence="3">CPBP family intramembrane metalloprotease</fullName>
    </submittedName>
</protein>
<feature type="transmembrane region" description="Helical" evidence="1">
    <location>
        <begin position="417"/>
        <end position="433"/>
    </location>
</feature>
<evidence type="ECO:0000313" key="3">
    <source>
        <dbReference type="EMBL" id="NDJ19631.1"/>
    </source>
</evidence>
<name>A0A8J7Z817_9CYAN</name>
<keyword evidence="4" id="KW-1185">Reference proteome</keyword>
<keyword evidence="1" id="KW-0472">Membrane</keyword>
<sequence length="519" mass="56706">MTAKRIFLGLLTLVAAASVFLSLFESWNQPQFQSRLTLYETDLLLQASEWQGAQQLNGSGEKPVQTALEAYQKTRKSTEGAIATLHSRIDDPSSPMATAQLRQQQSLLNELDVRIGVLQAQENQVAAAIATWSQLKSVPSAIDPVPEPPRTVRSTLNQRPVSTSIQNTASVLSDLWSKPAKISPKAEPILKQNLNGWFRYQGLAKLYDLQQRSEDLAQLRTVQQQSAQQAFLKWAGANAVPAIAIVIGIGVLIFLIAQRAIRGKQALLAGTDAVTWAVPWDWEIIWQVLIVGFFFVGQVLIGALLLPIGLGIAQSVFHIESAAFSVREKSLLSLSTYVLLAAGGLGVLYGSIRSFLPLPEGWFRFSLRGNWFWWGLGGYAAAYPLVVAVSWVNSLIWQGRGGSNPILSVALEGRDPIALMIFLATAAIAAPLFEETFFRGFLLSSLTKYFSTWQSILLSSLIFAVVHLSLSEVLPLMTLGIILGFVYTRTQNLMASILLHALWNSGTLVTLFLLGGSGA</sequence>
<keyword evidence="3" id="KW-0645">Protease</keyword>
<feature type="transmembrane region" description="Helical" evidence="1">
    <location>
        <begin position="372"/>
        <end position="396"/>
    </location>
</feature>
<dbReference type="PANTHER" id="PTHR43592">
    <property type="entry name" value="CAAX AMINO TERMINAL PROTEASE"/>
    <property type="match status" value="1"/>
</dbReference>
<feature type="transmembrane region" description="Helical" evidence="1">
    <location>
        <begin position="493"/>
        <end position="514"/>
    </location>
</feature>
<keyword evidence="1" id="KW-1133">Transmembrane helix</keyword>
<comment type="caution">
    <text evidence="3">The sequence shown here is derived from an EMBL/GenBank/DDBJ whole genome shotgun (WGS) entry which is preliminary data.</text>
</comment>
<feature type="transmembrane region" description="Helical" evidence="1">
    <location>
        <begin position="288"/>
        <end position="310"/>
    </location>
</feature>
<dbReference type="InterPro" id="IPR003675">
    <property type="entry name" value="Rce1/LyrA-like_dom"/>
</dbReference>
<reference evidence="3" key="1">
    <citation type="submission" date="2019-12" db="EMBL/GenBank/DDBJ databases">
        <title>High-Quality draft genome sequences of three cyanobacteria isolated from the limestone walls of the Old Cathedral of Coimbra.</title>
        <authorList>
            <person name="Tiago I."/>
            <person name="Soares F."/>
            <person name="Portugal A."/>
        </authorList>
    </citation>
    <scope>NUCLEOTIDE SEQUENCE</scope>
    <source>
        <strain evidence="3">A</strain>
    </source>
</reference>
<keyword evidence="3" id="KW-0378">Hydrolase</keyword>
<dbReference type="GO" id="GO:0004175">
    <property type="term" value="F:endopeptidase activity"/>
    <property type="evidence" value="ECO:0007669"/>
    <property type="project" value="UniProtKB-ARBA"/>
</dbReference>
<gene>
    <name evidence="3" type="ORF">GS601_20460</name>
</gene>
<dbReference type="Pfam" id="PF02517">
    <property type="entry name" value="Rce1-like"/>
    <property type="match status" value="1"/>
</dbReference>
<accession>A0A8J7Z817</accession>
<evidence type="ECO:0000259" key="2">
    <source>
        <dbReference type="Pfam" id="PF02517"/>
    </source>
</evidence>
<dbReference type="GO" id="GO:0080120">
    <property type="term" value="P:CAAX-box protein maturation"/>
    <property type="evidence" value="ECO:0007669"/>
    <property type="project" value="UniProtKB-ARBA"/>
</dbReference>